<dbReference type="OrthoDB" id="947434at2"/>
<keyword evidence="4" id="KW-1185">Reference proteome</keyword>
<dbReference type="AlphaFoldDB" id="A0A1H4ASY1"/>
<dbReference type="SUPFAM" id="SSF56925">
    <property type="entry name" value="OMPA-like"/>
    <property type="match status" value="1"/>
</dbReference>
<accession>A0A1H4ASY1</accession>
<dbReference type="InterPro" id="IPR011250">
    <property type="entry name" value="OMP/PagP_B-barrel"/>
</dbReference>
<reference evidence="3 4" key="1">
    <citation type="submission" date="2016-10" db="EMBL/GenBank/DDBJ databases">
        <authorList>
            <person name="de Groot N.N."/>
        </authorList>
    </citation>
    <scope>NUCLEOTIDE SEQUENCE [LARGE SCALE GENOMIC DNA]</scope>
    <source>
        <strain evidence="3 4">Vu-144</strain>
    </source>
</reference>
<dbReference type="EMBL" id="FNQY01000016">
    <property type="protein sequence ID" value="SEA38887.1"/>
    <property type="molecule type" value="Genomic_DNA"/>
</dbReference>
<evidence type="ECO:0000313" key="3">
    <source>
        <dbReference type="EMBL" id="SEA38887.1"/>
    </source>
</evidence>
<dbReference type="Proteomes" id="UP000199041">
    <property type="component" value="Unassembled WGS sequence"/>
</dbReference>
<keyword evidence="1" id="KW-0732">Signal</keyword>
<evidence type="ECO:0000259" key="2">
    <source>
        <dbReference type="Pfam" id="PF13568"/>
    </source>
</evidence>
<feature type="signal peptide" evidence="1">
    <location>
        <begin position="1"/>
        <end position="23"/>
    </location>
</feature>
<dbReference type="Pfam" id="PF13568">
    <property type="entry name" value="OMP_b-brl_2"/>
    <property type="match status" value="1"/>
</dbReference>
<dbReference type="InterPro" id="IPR025665">
    <property type="entry name" value="Beta-barrel_OMP_2"/>
</dbReference>
<sequence>MKKILVGALACCGLFLMTSSVKAQTSFRFGIKAGGSLNYSKIKYDGTTTSGDSRFGFYGGGLIEMSPSDPSNPFKIQLEALYSRVNFRYNDPKNSTSLANLSLNQLNVPILAKLFVTPRFSLNLGPTLNFNLSGKGTLETNGVVTEKKHMTDFKSFQMGLAAGGTYYIYKGFFVDARYTPLFGSVTETADGLDDAHLKMNAIKIGLGFKF</sequence>
<evidence type="ECO:0000256" key="1">
    <source>
        <dbReference type="SAM" id="SignalP"/>
    </source>
</evidence>
<organism evidence="3 4">
    <name type="scientific">Arachidicoccus rhizosphaerae</name>
    <dbReference type="NCBI Taxonomy" id="551991"/>
    <lineage>
        <taxon>Bacteria</taxon>
        <taxon>Pseudomonadati</taxon>
        <taxon>Bacteroidota</taxon>
        <taxon>Chitinophagia</taxon>
        <taxon>Chitinophagales</taxon>
        <taxon>Chitinophagaceae</taxon>
        <taxon>Arachidicoccus</taxon>
    </lineage>
</organism>
<evidence type="ECO:0000313" key="4">
    <source>
        <dbReference type="Proteomes" id="UP000199041"/>
    </source>
</evidence>
<dbReference type="RefSeq" id="WP_091399438.1">
    <property type="nucleotide sequence ID" value="NZ_FNQY01000016.1"/>
</dbReference>
<dbReference type="STRING" id="551991.SAMN05192529_11649"/>
<name>A0A1H4ASY1_9BACT</name>
<gene>
    <name evidence="3" type="ORF">SAMN05192529_11649</name>
</gene>
<proteinExistence type="predicted"/>
<protein>
    <submittedName>
        <fullName evidence="3">Outer membrane protein beta-barrel domain-containing protein</fullName>
    </submittedName>
</protein>
<feature type="chain" id="PRO_5011650659" evidence="1">
    <location>
        <begin position="24"/>
        <end position="210"/>
    </location>
</feature>
<feature type="domain" description="Outer membrane protein beta-barrel" evidence="2">
    <location>
        <begin position="23"/>
        <end position="180"/>
    </location>
</feature>